<dbReference type="RefSeq" id="WP_194035292.1">
    <property type="nucleotide sequence ID" value="NZ_CP063657.1"/>
</dbReference>
<evidence type="ECO:0000313" key="3">
    <source>
        <dbReference type="Proteomes" id="UP000593932"/>
    </source>
</evidence>
<feature type="chain" id="PRO_5045746778" evidence="1">
    <location>
        <begin position="28"/>
        <end position="843"/>
    </location>
</feature>
<name>A0A7S6ZW34_9GAMM</name>
<gene>
    <name evidence="2" type="ORF">INQ42_04275</name>
</gene>
<dbReference type="Pfam" id="PF11854">
    <property type="entry name" value="MtrB_PioB"/>
    <property type="match status" value="1"/>
</dbReference>
<evidence type="ECO:0000256" key="1">
    <source>
        <dbReference type="SAM" id="SignalP"/>
    </source>
</evidence>
<keyword evidence="1" id="KW-0732">Signal</keyword>
<accession>A0A7S6ZW34</accession>
<dbReference type="InterPro" id="IPR020016">
    <property type="entry name" value="Decahaem-assoc_OM_MtrB/PioB"/>
</dbReference>
<feature type="signal peptide" evidence="1">
    <location>
        <begin position="1"/>
        <end position="27"/>
    </location>
</feature>
<dbReference type="EMBL" id="CP063657">
    <property type="protein sequence ID" value="QOW22799.1"/>
    <property type="molecule type" value="Genomic_DNA"/>
</dbReference>
<evidence type="ECO:0000313" key="2">
    <source>
        <dbReference type="EMBL" id="QOW22799.1"/>
    </source>
</evidence>
<keyword evidence="3" id="KW-1185">Reference proteome</keyword>
<dbReference type="SUPFAM" id="SSF56935">
    <property type="entry name" value="Porins"/>
    <property type="match status" value="1"/>
</dbReference>
<sequence>MHGHPRALLLALAGLALWLGAPPAAHAQSSGTGIDLQFGSELDPAGLWARQCDRAGMTWLAGDAKRTPTGHSYGCVPAPYGLDTGSENIWHGGGIFSLGYLHLNGDETNAQWRRFSSWEDGFVLAADFRWVRRDQGRYAEFRANRIGADSQYYRGVFGQAGKFRVQAFVRSQPNVLSGNARSIWDGVGSRHLTLKDGLTVNGSTSAQVSQVSAAQPLETLKVVRDKQGLGIEYLLTRQWVATFNASHESREGARPFGGPFFFNFPFPDNGGIYEIPRPVDDSTVNVNAGLRFVGKDWRMQFSYSGSFFRNAYTGFDYEIPLSTWAVVPGVVTPQIPLGQFSYEPDNDYHHVSATLSRRTRWQGDFSVKAAFGTSRQSDRLLPPTNCQGQIGIPIPGFLYDCADWNTTASLSQQKADLAFNTQRLDLRWVLQPGNNLSWQNTAKFHRQDYSGTYWAYNPLTGQYGYIAENGAQGSVVPGEMGVWGPGPNASVPTRVRNLPLDKEIWEAATALTWRPNSKNTLGAGFTFTRTERTHREFATTRDNVLDLSWTNRAIDWLNVRANYSFLDRSGNDYQYNPYEFTFSMDLPGYVTPPGGNAAHTIAHLRKYDVGEREQHKLSVMATAALPRQMTLSGTIRGNWNDYDARVGRQKLDTLGTSVQWEWQPAAGKVAGAWYGYDESELGFANANDVAITADPNLGGPTYPDSGRWSTNDKQRNHYAGANWSQSIGRARLDASWNWTYTRGMTRYDFASADALAYPQLVASATGAYPPMIYRSNALSLSLSIPINQRVGLRLFNTYERARLSDWHYLGFDQTRVYDHRVYTDGGPMDYGVNMFGAMVEVRL</sequence>
<organism evidence="2 3">
    <name type="scientific">Novilysobacter avium</name>
    <dbReference type="NCBI Taxonomy" id="2781023"/>
    <lineage>
        <taxon>Bacteria</taxon>
        <taxon>Pseudomonadati</taxon>
        <taxon>Pseudomonadota</taxon>
        <taxon>Gammaproteobacteria</taxon>
        <taxon>Lysobacterales</taxon>
        <taxon>Lysobacteraceae</taxon>
        <taxon>Novilysobacter</taxon>
    </lineage>
</organism>
<protein>
    <submittedName>
        <fullName evidence="2">MtrB/PioB family outer membrane beta-barrel protein</fullName>
    </submittedName>
</protein>
<dbReference type="Proteomes" id="UP000593932">
    <property type="component" value="Chromosome"/>
</dbReference>
<proteinExistence type="predicted"/>
<reference evidence="2 3" key="1">
    <citation type="submission" date="2020-10" db="EMBL/GenBank/DDBJ databases">
        <title>complete genome sequencing of Lysobacter sp. H23M41.</title>
        <authorList>
            <person name="Bae J.-W."/>
            <person name="Lee S.-Y."/>
        </authorList>
    </citation>
    <scope>NUCLEOTIDE SEQUENCE [LARGE SCALE GENOMIC DNA]</scope>
    <source>
        <strain evidence="2 3">H23M41</strain>
    </source>
</reference>